<dbReference type="CDD" id="cd02541">
    <property type="entry name" value="UGPase_prokaryotic"/>
    <property type="match status" value="1"/>
</dbReference>
<organism evidence="8 9">
    <name type="scientific">Salipaludibacillus aurantiacus</name>
    <dbReference type="NCBI Taxonomy" id="1601833"/>
    <lineage>
        <taxon>Bacteria</taxon>
        <taxon>Bacillati</taxon>
        <taxon>Bacillota</taxon>
        <taxon>Bacilli</taxon>
        <taxon>Bacillales</taxon>
        <taxon>Bacillaceae</taxon>
    </lineage>
</organism>
<evidence type="ECO:0000256" key="4">
    <source>
        <dbReference type="ARBA" id="ARBA00022695"/>
    </source>
</evidence>
<gene>
    <name evidence="8" type="ORF">SAMN05518684_104130</name>
</gene>
<dbReference type="STRING" id="1601833.SAMN05518684_104130"/>
<dbReference type="NCBIfam" id="TIGR01099">
    <property type="entry name" value="galU"/>
    <property type="match status" value="1"/>
</dbReference>
<dbReference type="AlphaFoldDB" id="A0A1H9SCF2"/>
<reference evidence="9" key="1">
    <citation type="submission" date="2016-10" db="EMBL/GenBank/DDBJ databases">
        <authorList>
            <person name="Varghese N."/>
            <person name="Submissions S."/>
        </authorList>
    </citation>
    <scope>NUCLEOTIDE SEQUENCE [LARGE SCALE GENOMIC DNA]</scope>
    <source>
        <strain evidence="9">S9</strain>
    </source>
</reference>
<keyword evidence="3 6" id="KW-0808">Transferase</keyword>
<dbReference type="SUPFAM" id="SSF53448">
    <property type="entry name" value="Nucleotide-diphospho-sugar transferases"/>
    <property type="match status" value="1"/>
</dbReference>
<evidence type="ECO:0000256" key="1">
    <source>
        <dbReference type="ARBA" id="ARBA00006890"/>
    </source>
</evidence>
<dbReference type="Proteomes" id="UP000198571">
    <property type="component" value="Unassembled WGS sequence"/>
</dbReference>
<dbReference type="PANTHER" id="PTHR43197:SF1">
    <property type="entry name" value="UTP--GLUCOSE-1-PHOSPHATE URIDYLYLTRANSFERASE"/>
    <property type="match status" value="1"/>
</dbReference>
<keyword evidence="9" id="KW-1185">Reference proteome</keyword>
<dbReference type="EMBL" id="FOGT01000004">
    <property type="protein sequence ID" value="SER82255.1"/>
    <property type="molecule type" value="Genomic_DNA"/>
</dbReference>
<dbReference type="Gene3D" id="3.90.550.10">
    <property type="entry name" value="Spore Coat Polysaccharide Biosynthesis Protein SpsA, Chain A"/>
    <property type="match status" value="1"/>
</dbReference>
<dbReference type="GO" id="GO:0003983">
    <property type="term" value="F:UTP:glucose-1-phosphate uridylyltransferase activity"/>
    <property type="evidence" value="ECO:0007669"/>
    <property type="project" value="UniProtKB-EC"/>
</dbReference>
<dbReference type="Pfam" id="PF00483">
    <property type="entry name" value="NTP_transferase"/>
    <property type="match status" value="1"/>
</dbReference>
<protein>
    <recommendedName>
        <fullName evidence="2 6">UTP--glucose-1-phosphate uridylyltransferase</fullName>
        <ecNumber evidence="2 6">2.7.7.9</ecNumber>
    </recommendedName>
    <alternativeName>
        <fullName evidence="6">UDP-glucose pyrophosphorylase</fullName>
    </alternativeName>
</protein>
<evidence type="ECO:0000256" key="5">
    <source>
        <dbReference type="ARBA" id="ARBA00048128"/>
    </source>
</evidence>
<sequence>MCMTGKITKAVIPAAGFGTRFLPATKSQPKEMLPLINKPAIQYIVEEAIASGIEHILIITGRNKRSIEDHFDHSVELENILKDRGKWAQYKEVLEIAEMADIHFIRQKEQLGLGHAIHCARGFAGDEPFAVLLGDDVIHNPVKPALKQMIEQYEQYGKSIVGVQEVATENVSKYGIISGDRVDGADGSVYELDNLVEKPAPEKTPSNMAIVGRYIIQPEIFGILSNTQPGMGDEIQLTDALKTLCMTQGMQARLLEGNRFDIGDVWGYIQATFTLAMEDDKLQDKLKHFCMENLNK</sequence>
<dbReference type="InterPro" id="IPR005835">
    <property type="entry name" value="NTP_transferase_dom"/>
</dbReference>
<dbReference type="EC" id="2.7.7.9" evidence="2 6"/>
<evidence type="ECO:0000313" key="8">
    <source>
        <dbReference type="EMBL" id="SER82255.1"/>
    </source>
</evidence>
<feature type="domain" description="Nucleotidyl transferase" evidence="7">
    <location>
        <begin position="9"/>
        <end position="273"/>
    </location>
</feature>
<dbReference type="InterPro" id="IPR005771">
    <property type="entry name" value="GalU_uridylyltTrfase_bac/arc"/>
</dbReference>
<evidence type="ECO:0000256" key="3">
    <source>
        <dbReference type="ARBA" id="ARBA00022679"/>
    </source>
</evidence>
<dbReference type="GO" id="GO:0006011">
    <property type="term" value="P:UDP-alpha-D-glucose metabolic process"/>
    <property type="evidence" value="ECO:0007669"/>
    <property type="project" value="InterPro"/>
</dbReference>
<evidence type="ECO:0000259" key="7">
    <source>
        <dbReference type="Pfam" id="PF00483"/>
    </source>
</evidence>
<name>A0A1H9SCF2_9BACI</name>
<comment type="similarity">
    <text evidence="1 6">Belongs to the UDPGP type 2 family.</text>
</comment>
<evidence type="ECO:0000313" key="9">
    <source>
        <dbReference type="Proteomes" id="UP000198571"/>
    </source>
</evidence>
<keyword evidence="4 6" id="KW-0548">Nucleotidyltransferase</keyword>
<proteinExistence type="inferred from homology"/>
<dbReference type="PANTHER" id="PTHR43197">
    <property type="entry name" value="UTP--GLUCOSE-1-PHOSPHATE URIDYLYLTRANSFERASE"/>
    <property type="match status" value="1"/>
</dbReference>
<dbReference type="InterPro" id="IPR029044">
    <property type="entry name" value="Nucleotide-diphossugar_trans"/>
</dbReference>
<comment type="catalytic activity">
    <reaction evidence="5 6">
        <text>alpha-D-glucose 1-phosphate + UTP + H(+) = UDP-alpha-D-glucose + diphosphate</text>
        <dbReference type="Rhea" id="RHEA:19889"/>
        <dbReference type="ChEBI" id="CHEBI:15378"/>
        <dbReference type="ChEBI" id="CHEBI:33019"/>
        <dbReference type="ChEBI" id="CHEBI:46398"/>
        <dbReference type="ChEBI" id="CHEBI:58601"/>
        <dbReference type="ChEBI" id="CHEBI:58885"/>
        <dbReference type="EC" id="2.7.7.9"/>
    </reaction>
</comment>
<evidence type="ECO:0000256" key="2">
    <source>
        <dbReference type="ARBA" id="ARBA00012415"/>
    </source>
</evidence>
<evidence type="ECO:0000256" key="6">
    <source>
        <dbReference type="RuleBase" id="RU361259"/>
    </source>
</evidence>
<accession>A0A1H9SCF2</accession>